<evidence type="ECO:0000313" key="2">
    <source>
        <dbReference type="Proteomes" id="UP000281738"/>
    </source>
</evidence>
<dbReference type="Pfam" id="PF12900">
    <property type="entry name" value="Pyridox_ox_2"/>
    <property type="match status" value="1"/>
</dbReference>
<protein>
    <submittedName>
        <fullName evidence="1">Nitroimidazol reductase NimA-like FMN-containing flavoprotein (Pyridoxamine 5'-phosphate oxidase superfamily)</fullName>
    </submittedName>
</protein>
<dbReference type="InterPro" id="IPR012349">
    <property type="entry name" value="Split_barrel_FMN-bd"/>
</dbReference>
<proteinExistence type="predicted"/>
<gene>
    <name evidence="1" type="ORF">EDD33_1705</name>
</gene>
<dbReference type="OrthoDB" id="7062584at2"/>
<dbReference type="EMBL" id="RKHO01000001">
    <property type="protein sequence ID" value="ROR90856.1"/>
    <property type="molecule type" value="Genomic_DNA"/>
</dbReference>
<reference evidence="1 2" key="1">
    <citation type="submission" date="2018-11" db="EMBL/GenBank/DDBJ databases">
        <title>Sequencing the genomes of 1000 actinobacteria strains.</title>
        <authorList>
            <person name="Klenk H.-P."/>
        </authorList>
    </citation>
    <scope>NUCLEOTIDE SEQUENCE [LARGE SCALE GENOMIC DNA]</scope>
    <source>
        <strain evidence="1 2">DSM 12652</strain>
    </source>
</reference>
<dbReference type="Proteomes" id="UP000281738">
    <property type="component" value="Unassembled WGS sequence"/>
</dbReference>
<keyword evidence="2" id="KW-1185">Reference proteome</keyword>
<accession>A0A3N2CTS6</accession>
<dbReference type="Gene3D" id="2.30.110.10">
    <property type="entry name" value="Electron Transport, Fmn-binding Protein, Chain A"/>
    <property type="match status" value="1"/>
</dbReference>
<comment type="caution">
    <text evidence="1">The sequence shown here is derived from an EMBL/GenBank/DDBJ whole genome shotgun (WGS) entry which is preliminary data.</text>
</comment>
<sequence length="134" mass="14944">MSETSVVEELSQTECWEELRVADVGRLAFAVVDEIHILPITFTIRGGHLYFLTEEGTKLLGVVMGSAVALEVDSHDDRLATSVVVRGTARLLPEDEAHLVDDLLTLPWDRPETPRYNVVQIEPTSLTGRRFARS</sequence>
<organism evidence="1 2">
    <name type="scientific">Nocardioides aurantiacus</name>
    <dbReference type="NCBI Taxonomy" id="86796"/>
    <lineage>
        <taxon>Bacteria</taxon>
        <taxon>Bacillati</taxon>
        <taxon>Actinomycetota</taxon>
        <taxon>Actinomycetes</taxon>
        <taxon>Propionibacteriales</taxon>
        <taxon>Nocardioidaceae</taxon>
        <taxon>Nocardioides</taxon>
    </lineage>
</organism>
<dbReference type="InterPro" id="IPR024747">
    <property type="entry name" value="Pyridox_Oxase-rel"/>
</dbReference>
<dbReference type="AlphaFoldDB" id="A0A3N2CTS6"/>
<dbReference type="SUPFAM" id="SSF50475">
    <property type="entry name" value="FMN-binding split barrel"/>
    <property type="match status" value="1"/>
</dbReference>
<name>A0A3N2CTS6_9ACTN</name>
<evidence type="ECO:0000313" key="1">
    <source>
        <dbReference type="EMBL" id="ROR90856.1"/>
    </source>
</evidence>
<dbReference type="RefSeq" id="WP_123390049.1">
    <property type="nucleotide sequence ID" value="NZ_RKHO01000001.1"/>
</dbReference>